<feature type="region of interest" description="Disordered" evidence="1">
    <location>
        <begin position="70"/>
        <end position="129"/>
    </location>
</feature>
<protein>
    <submittedName>
        <fullName evidence="2">Uncharacterized protein</fullName>
    </submittedName>
</protein>
<feature type="compositionally biased region" description="Basic and acidic residues" evidence="1">
    <location>
        <begin position="70"/>
        <end position="80"/>
    </location>
</feature>
<feature type="compositionally biased region" description="Polar residues" evidence="1">
    <location>
        <begin position="86"/>
        <end position="95"/>
    </location>
</feature>
<evidence type="ECO:0000313" key="3">
    <source>
        <dbReference type="Proteomes" id="UP000800096"/>
    </source>
</evidence>
<evidence type="ECO:0000313" key="2">
    <source>
        <dbReference type="EMBL" id="KAF1917601.1"/>
    </source>
</evidence>
<dbReference type="EMBL" id="ML979134">
    <property type="protein sequence ID" value="KAF1917601.1"/>
    <property type="molecule type" value="Genomic_DNA"/>
</dbReference>
<name>A0A6A5QPF1_AMPQU</name>
<proteinExistence type="predicted"/>
<evidence type="ECO:0000256" key="1">
    <source>
        <dbReference type="SAM" id="MobiDB-lite"/>
    </source>
</evidence>
<sequence>MNRRVFTEYTSGEEKKVRTVESQPEILTLPKPSRNSRPIMAKKWRLLSRAEAGGERCGHGTLLKAFYMRNDNEQPPDKHSKGGCSPFQQPGNVTSKAPRPHRARSGWSGLRLTNPGSNSHPTSTNTTRTLSSPHIFWCPDMRTLTLLCAKPQCHVMDPQRLDPSACPSPAVENPMHLCKMRLKTIRRTPIWRAI</sequence>
<feature type="compositionally biased region" description="Polar residues" evidence="1">
    <location>
        <begin position="114"/>
        <end position="129"/>
    </location>
</feature>
<reference evidence="2" key="1">
    <citation type="journal article" date="2020" name="Stud. Mycol.">
        <title>101 Dothideomycetes genomes: a test case for predicting lifestyles and emergence of pathogens.</title>
        <authorList>
            <person name="Haridas S."/>
            <person name="Albert R."/>
            <person name="Binder M."/>
            <person name="Bloem J."/>
            <person name="Labutti K."/>
            <person name="Salamov A."/>
            <person name="Andreopoulos B."/>
            <person name="Baker S."/>
            <person name="Barry K."/>
            <person name="Bills G."/>
            <person name="Bluhm B."/>
            <person name="Cannon C."/>
            <person name="Castanera R."/>
            <person name="Culley D."/>
            <person name="Daum C."/>
            <person name="Ezra D."/>
            <person name="Gonzalez J."/>
            <person name="Henrissat B."/>
            <person name="Kuo A."/>
            <person name="Liang C."/>
            <person name="Lipzen A."/>
            <person name="Lutzoni F."/>
            <person name="Magnuson J."/>
            <person name="Mondo S."/>
            <person name="Nolan M."/>
            <person name="Ohm R."/>
            <person name="Pangilinan J."/>
            <person name="Park H.-J."/>
            <person name="Ramirez L."/>
            <person name="Alfaro M."/>
            <person name="Sun H."/>
            <person name="Tritt A."/>
            <person name="Yoshinaga Y."/>
            <person name="Zwiers L.-H."/>
            <person name="Turgeon B."/>
            <person name="Goodwin S."/>
            <person name="Spatafora J."/>
            <person name="Crous P."/>
            <person name="Grigoriev I."/>
        </authorList>
    </citation>
    <scope>NUCLEOTIDE SEQUENCE</scope>
    <source>
        <strain evidence="2">HMLAC05119</strain>
    </source>
</reference>
<keyword evidence="3" id="KW-1185">Reference proteome</keyword>
<dbReference type="AlphaFoldDB" id="A0A6A5QPF1"/>
<organism evidence="2 3">
    <name type="scientific">Ampelomyces quisqualis</name>
    <name type="common">Powdery mildew agent</name>
    <dbReference type="NCBI Taxonomy" id="50730"/>
    <lineage>
        <taxon>Eukaryota</taxon>
        <taxon>Fungi</taxon>
        <taxon>Dikarya</taxon>
        <taxon>Ascomycota</taxon>
        <taxon>Pezizomycotina</taxon>
        <taxon>Dothideomycetes</taxon>
        <taxon>Pleosporomycetidae</taxon>
        <taxon>Pleosporales</taxon>
        <taxon>Pleosporineae</taxon>
        <taxon>Phaeosphaeriaceae</taxon>
        <taxon>Ampelomyces</taxon>
    </lineage>
</organism>
<dbReference type="Proteomes" id="UP000800096">
    <property type="component" value="Unassembled WGS sequence"/>
</dbReference>
<accession>A0A6A5QPF1</accession>
<gene>
    <name evidence="2" type="ORF">BDU57DRAFT_170645</name>
</gene>